<dbReference type="Pfam" id="PF13495">
    <property type="entry name" value="Phage_int_SAM_4"/>
    <property type="match status" value="1"/>
</dbReference>
<dbReference type="PROSITE" id="PS51900">
    <property type="entry name" value="CB"/>
    <property type="match status" value="1"/>
</dbReference>
<evidence type="ECO:0000256" key="1">
    <source>
        <dbReference type="ARBA" id="ARBA00008857"/>
    </source>
</evidence>
<keyword evidence="9" id="KW-1185">Reference proteome</keyword>
<dbReference type="Proteomes" id="UP000627446">
    <property type="component" value="Unassembled WGS sequence"/>
</dbReference>
<reference evidence="8" key="1">
    <citation type="submission" date="2020-08" db="EMBL/GenBank/DDBJ databases">
        <title>Novel species isolated from subtropical streams in China.</title>
        <authorList>
            <person name="Lu H."/>
        </authorList>
    </citation>
    <scope>NUCLEOTIDE SEQUENCE</scope>
    <source>
        <strain evidence="8">LX22W</strain>
    </source>
</reference>
<dbReference type="InterPro" id="IPR050090">
    <property type="entry name" value="Tyrosine_recombinase_XerCD"/>
</dbReference>
<gene>
    <name evidence="8" type="ORF">H8K36_04490</name>
</gene>
<keyword evidence="3 5" id="KW-0238">DNA-binding</keyword>
<dbReference type="AlphaFoldDB" id="A0A923KKB9"/>
<protein>
    <submittedName>
        <fullName evidence="8">Site-specific integrase</fullName>
    </submittedName>
</protein>
<name>A0A923KKB9_9BURK</name>
<evidence type="ECO:0000256" key="4">
    <source>
        <dbReference type="ARBA" id="ARBA00023172"/>
    </source>
</evidence>
<dbReference type="InterPro" id="IPR013762">
    <property type="entry name" value="Integrase-like_cat_sf"/>
</dbReference>
<evidence type="ECO:0000256" key="3">
    <source>
        <dbReference type="ARBA" id="ARBA00023125"/>
    </source>
</evidence>
<dbReference type="GO" id="GO:0003677">
    <property type="term" value="F:DNA binding"/>
    <property type="evidence" value="ECO:0007669"/>
    <property type="project" value="UniProtKB-UniRule"/>
</dbReference>
<evidence type="ECO:0000256" key="2">
    <source>
        <dbReference type="ARBA" id="ARBA00022908"/>
    </source>
</evidence>
<sequence>MKSLRQRFQDDMVLRGLAERTQVAYVDAVAKIAKYYHRSPDLISPEEIKQYLLHLINDKHRSTSTTNQAGCALRFLFRFTLNQPNICIEIPLRKPPERLPELLSREEVESIIAACTNLRHRTILTTIYATGLRVSELCQLKVSDVDSKRMMLRIGHGKGGKDRYALLPPKLLDTLRIYWHTCHPRVWLFPNKLGDGPITDNQVQRYFYSAKERANIHKKGGIHSLRHAFATHLLDSGVDLHSISRLMGHDHLSTTARYLHLQQRVVKKDSPLDLLSHLSKL</sequence>
<dbReference type="RefSeq" id="WP_186914889.1">
    <property type="nucleotide sequence ID" value="NZ_JACOFZ010000001.1"/>
</dbReference>
<dbReference type="EMBL" id="JACOFZ010000001">
    <property type="protein sequence ID" value="MBC3880620.1"/>
    <property type="molecule type" value="Genomic_DNA"/>
</dbReference>
<dbReference type="InterPro" id="IPR004107">
    <property type="entry name" value="Integrase_SAM-like_N"/>
</dbReference>
<dbReference type="InterPro" id="IPR044068">
    <property type="entry name" value="CB"/>
</dbReference>
<dbReference type="InterPro" id="IPR011010">
    <property type="entry name" value="DNA_brk_join_enz"/>
</dbReference>
<comment type="caution">
    <text evidence="8">The sequence shown here is derived from an EMBL/GenBank/DDBJ whole genome shotgun (WGS) entry which is preliminary data.</text>
</comment>
<dbReference type="GO" id="GO:0006310">
    <property type="term" value="P:DNA recombination"/>
    <property type="evidence" value="ECO:0007669"/>
    <property type="project" value="UniProtKB-KW"/>
</dbReference>
<dbReference type="Gene3D" id="1.10.443.10">
    <property type="entry name" value="Intergrase catalytic core"/>
    <property type="match status" value="1"/>
</dbReference>
<evidence type="ECO:0000313" key="9">
    <source>
        <dbReference type="Proteomes" id="UP000627446"/>
    </source>
</evidence>
<dbReference type="PANTHER" id="PTHR30349">
    <property type="entry name" value="PHAGE INTEGRASE-RELATED"/>
    <property type="match status" value="1"/>
</dbReference>
<evidence type="ECO:0000256" key="5">
    <source>
        <dbReference type="PROSITE-ProRule" id="PRU01248"/>
    </source>
</evidence>
<keyword evidence="4" id="KW-0233">DNA recombination</keyword>
<dbReference type="PANTHER" id="PTHR30349:SF64">
    <property type="entry name" value="PROPHAGE INTEGRASE INTD-RELATED"/>
    <property type="match status" value="1"/>
</dbReference>
<accession>A0A923KKB9</accession>
<evidence type="ECO:0000259" key="7">
    <source>
        <dbReference type="PROSITE" id="PS51900"/>
    </source>
</evidence>
<keyword evidence="2" id="KW-0229">DNA integration</keyword>
<dbReference type="GO" id="GO:0015074">
    <property type="term" value="P:DNA integration"/>
    <property type="evidence" value="ECO:0007669"/>
    <property type="project" value="UniProtKB-KW"/>
</dbReference>
<organism evidence="8 9">
    <name type="scientific">Undibacterium nitidum</name>
    <dbReference type="NCBI Taxonomy" id="2762298"/>
    <lineage>
        <taxon>Bacteria</taxon>
        <taxon>Pseudomonadati</taxon>
        <taxon>Pseudomonadota</taxon>
        <taxon>Betaproteobacteria</taxon>
        <taxon>Burkholderiales</taxon>
        <taxon>Oxalobacteraceae</taxon>
        <taxon>Undibacterium</taxon>
    </lineage>
</organism>
<dbReference type="InterPro" id="IPR002104">
    <property type="entry name" value="Integrase_catalytic"/>
</dbReference>
<dbReference type="Gene3D" id="1.10.150.130">
    <property type="match status" value="1"/>
</dbReference>
<feature type="domain" description="Core-binding (CB)" evidence="7">
    <location>
        <begin position="1"/>
        <end position="81"/>
    </location>
</feature>
<dbReference type="PROSITE" id="PS51898">
    <property type="entry name" value="TYR_RECOMBINASE"/>
    <property type="match status" value="1"/>
</dbReference>
<dbReference type="Pfam" id="PF00589">
    <property type="entry name" value="Phage_integrase"/>
    <property type="match status" value="1"/>
</dbReference>
<proteinExistence type="inferred from homology"/>
<dbReference type="SUPFAM" id="SSF56349">
    <property type="entry name" value="DNA breaking-rejoining enzymes"/>
    <property type="match status" value="1"/>
</dbReference>
<feature type="domain" description="Tyr recombinase" evidence="6">
    <location>
        <begin position="98"/>
        <end position="273"/>
    </location>
</feature>
<evidence type="ECO:0000313" key="8">
    <source>
        <dbReference type="EMBL" id="MBC3880620.1"/>
    </source>
</evidence>
<comment type="similarity">
    <text evidence="1">Belongs to the 'phage' integrase family.</text>
</comment>
<evidence type="ECO:0000259" key="6">
    <source>
        <dbReference type="PROSITE" id="PS51898"/>
    </source>
</evidence>
<dbReference type="InterPro" id="IPR010998">
    <property type="entry name" value="Integrase_recombinase_N"/>
</dbReference>